<feature type="binding site" evidence="9">
    <location>
        <position position="314"/>
    </location>
    <ligand>
        <name>diphosphate</name>
        <dbReference type="ChEBI" id="CHEBI:33019"/>
    </ligand>
</feature>
<reference evidence="13" key="1">
    <citation type="submission" date="2016-10" db="EMBL/GenBank/DDBJ databases">
        <authorList>
            <person name="Varghese N."/>
            <person name="Submissions S."/>
        </authorList>
    </citation>
    <scope>NUCLEOTIDE SEQUENCE [LARGE SCALE GENOMIC DNA]</scope>
    <source>
        <strain evidence="13">CGMCC 1.10658</strain>
    </source>
</reference>
<keyword evidence="3 12" id="KW-0328">Glycosyltransferase</keyword>
<evidence type="ECO:0000313" key="13">
    <source>
        <dbReference type="Proteomes" id="UP000199305"/>
    </source>
</evidence>
<dbReference type="NCBIfam" id="NF006629">
    <property type="entry name" value="PRK09198.1"/>
    <property type="match status" value="1"/>
</dbReference>
<feature type="binding site" evidence="9">
    <location>
        <position position="250"/>
    </location>
    <ligand>
        <name>diphosphate</name>
        <dbReference type="ChEBI" id="CHEBI:33019"/>
    </ligand>
</feature>
<evidence type="ECO:0000256" key="6">
    <source>
        <dbReference type="ARBA" id="ARBA00035024"/>
    </source>
</evidence>
<proteinExistence type="inferred from homology"/>
<keyword evidence="13" id="KW-1185">Reference proteome</keyword>
<feature type="domain" description="Nicotinamide phosphoribosyltransferase N-terminal" evidence="11">
    <location>
        <begin position="27"/>
        <end position="120"/>
    </location>
</feature>
<dbReference type="SUPFAM" id="SSF51690">
    <property type="entry name" value="Nicotinate/Quinolinate PRTase C-terminal domain-like"/>
    <property type="match status" value="1"/>
</dbReference>
<evidence type="ECO:0000256" key="7">
    <source>
        <dbReference type="ARBA" id="ARBA00035036"/>
    </source>
</evidence>
<sequence length="486" mass="53286">MAPGAPLACALLREETPFSVIAMSAPNLILNVDSYKASHYLQYPPGAEYVSSYIECRGGEFPEAVFFGLQAFLREYLLTPIHVGDIDEAEEMLHSHGLPFHRAGWEHILQEHGGLLPLEISAVPEGTVVPLHNVMLQVVNTCPACFWLTSYIETALVRAIWYPVTVATQSRLIKGIIAGYLRETADSLDNLPFKLHDFGARGASSLESAMLGGMAHLVNFKGTDTVSGLVAARRYYDEPMAGLSIPAAEHSTMTAWGREGEADAYANMLDQFAGPGKIVAVVSDSWDIWNAIENIWGGTLKERVINSGGTLVVRPDSGDPVSIVCGSIERLMRIFGATTNGKGYRVLPDFIRVIQGDGVNRHSIPEILQAMQDRGISADNLTFGMGGALLQKLDRDIMSFAMKASAIRIDGEWHDVWKDPVTGPEKKSMRGRLALVNDRSGGVETIRLEELGERTNLLQPVFRDGRLLRETTFAEVRRRAELPPGD</sequence>
<dbReference type="Pfam" id="PF04095">
    <property type="entry name" value="NAPRTase"/>
    <property type="match status" value="1"/>
</dbReference>
<accession>A0A1G9C206</accession>
<dbReference type="InterPro" id="IPR041529">
    <property type="entry name" value="DUF5598"/>
</dbReference>
<evidence type="ECO:0000259" key="10">
    <source>
        <dbReference type="Pfam" id="PF04095"/>
    </source>
</evidence>
<dbReference type="Proteomes" id="UP000199305">
    <property type="component" value="Unassembled WGS sequence"/>
</dbReference>
<dbReference type="GO" id="GO:0009435">
    <property type="term" value="P:NAD+ biosynthetic process"/>
    <property type="evidence" value="ECO:0007669"/>
    <property type="project" value="InterPro"/>
</dbReference>
<feature type="binding site" evidence="9">
    <location>
        <position position="395"/>
    </location>
    <ligand>
        <name>beta-nicotinamide D-ribonucleotide</name>
        <dbReference type="ChEBI" id="CHEBI:14649"/>
    </ligand>
</feature>
<dbReference type="Pfam" id="PF18127">
    <property type="entry name" value="NAMPT_N"/>
    <property type="match status" value="1"/>
</dbReference>
<feature type="binding site" evidence="9">
    <location>
        <begin position="314"/>
        <end position="316"/>
    </location>
    <ligand>
        <name>beta-nicotinamide D-ribonucleotide</name>
        <dbReference type="ChEBI" id="CHEBI:14649"/>
    </ligand>
</feature>
<dbReference type="PIRSF" id="PIRSF005943">
    <property type="entry name" value="NMPRT"/>
    <property type="match status" value="1"/>
</dbReference>
<name>A0A1G9C206_9GAMM</name>
<evidence type="ECO:0000256" key="9">
    <source>
        <dbReference type="PIRSR" id="PIRSR005943-1"/>
    </source>
</evidence>
<dbReference type="InterPro" id="IPR041525">
    <property type="entry name" value="N/Namide_PRibTrfase"/>
</dbReference>
<dbReference type="Gene3D" id="3.20.20.70">
    <property type="entry name" value="Aldolase class I"/>
    <property type="match status" value="1"/>
</dbReference>
<evidence type="ECO:0000259" key="11">
    <source>
        <dbReference type="Pfam" id="PF18127"/>
    </source>
</evidence>
<keyword evidence="2" id="KW-0662">Pyridine nucleotide biosynthesis</keyword>
<dbReference type="CDD" id="cd01569">
    <property type="entry name" value="PBEF_like"/>
    <property type="match status" value="1"/>
</dbReference>
<feature type="binding site" evidence="9">
    <location>
        <position position="224"/>
    </location>
    <ligand>
        <name>beta-nicotinamide D-ribonucleotide</name>
        <dbReference type="ChEBI" id="CHEBI:14649"/>
    </ligand>
</feature>
<evidence type="ECO:0000256" key="5">
    <source>
        <dbReference type="ARBA" id="ARBA00035007"/>
    </source>
</evidence>
<feature type="binding site" evidence="9">
    <location>
        <begin position="356"/>
        <end position="357"/>
    </location>
    <ligand>
        <name>beta-nicotinamide D-ribonucleotide</name>
        <dbReference type="ChEBI" id="CHEBI:14649"/>
    </ligand>
</feature>
<keyword evidence="4 12" id="KW-0808">Transferase</keyword>
<feature type="domain" description="Nicotinate/nicotinamide phosphoribosyltransferase" evidence="10">
    <location>
        <begin position="193"/>
        <end position="436"/>
    </location>
</feature>
<evidence type="ECO:0000256" key="1">
    <source>
        <dbReference type="ARBA" id="ARBA00010897"/>
    </source>
</evidence>
<dbReference type="GO" id="GO:0047280">
    <property type="term" value="F:nicotinamide phosphoribosyltransferase activity"/>
    <property type="evidence" value="ECO:0007669"/>
    <property type="project" value="UniProtKB-EC"/>
</dbReference>
<evidence type="ECO:0000256" key="3">
    <source>
        <dbReference type="ARBA" id="ARBA00022676"/>
    </source>
</evidence>
<feature type="binding site" evidence="9">
    <location>
        <position position="387"/>
    </location>
    <ligand>
        <name>beta-nicotinamide D-ribonucleotide</name>
        <dbReference type="ChEBI" id="CHEBI:14649"/>
    </ligand>
</feature>
<comment type="catalytic activity">
    <reaction evidence="8">
        <text>beta-nicotinamide D-ribonucleotide + diphosphate = 5-phospho-alpha-D-ribose 1-diphosphate + nicotinamide + H(+)</text>
        <dbReference type="Rhea" id="RHEA:16149"/>
        <dbReference type="ChEBI" id="CHEBI:14649"/>
        <dbReference type="ChEBI" id="CHEBI:15378"/>
        <dbReference type="ChEBI" id="CHEBI:17154"/>
        <dbReference type="ChEBI" id="CHEBI:33019"/>
        <dbReference type="ChEBI" id="CHEBI:58017"/>
        <dbReference type="EC" id="2.4.2.12"/>
    </reaction>
    <physiologicalReaction direction="right-to-left" evidence="8">
        <dbReference type="Rhea" id="RHEA:16151"/>
    </physiologicalReaction>
</comment>
<evidence type="ECO:0000313" key="12">
    <source>
        <dbReference type="EMBL" id="SDK45653.1"/>
    </source>
</evidence>
<dbReference type="AlphaFoldDB" id="A0A1G9C206"/>
<evidence type="ECO:0000256" key="8">
    <source>
        <dbReference type="ARBA" id="ARBA00047835"/>
    </source>
</evidence>
<organism evidence="12 13">
    <name type="scientific">Microbulbifer yueqingensis</name>
    <dbReference type="NCBI Taxonomy" id="658219"/>
    <lineage>
        <taxon>Bacteria</taxon>
        <taxon>Pseudomonadati</taxon>
        <taxon>Pseudomonadota</taxon>
        <taxon>Gammaproteobacteria</taxon>
        <taxon>Cellvibrionales</taxon>
        <taxon>Microbulbiferaceae</taxon>
        <taxon>Microbulbifer</taxon>
    </lineage>
</organism>
<dbReference type="STRING" id="658219.SAMN05216212_2448"/>
<protein>
    <recommendedName>
        <fullName evidence="7">Nicotinamide phosphoribosyltransferase</fullName>
        <ecNumber evidence="6">2.4.2.12</ecNumber>
    </recommendedName>
</protein>
<comment type="pathway">
    <text evidence="5">Cofactor biosynthesis; NAD(+) biosynthesis; nicotinamide D-ribonucleotide from 5-phospho-alpha-D-ribose 1-diphosphate and nicotinamide: step 1/1.</text>
</comment>
<gene>
    <name evidence="12" type="ORF">SAMN05216212_2448</name>
</gene>
<dbReference type="InterPro" id="IPR013785">
    <property type="entry name" value="Aldolase_TIM"/>
</dbReference>
<evidence type="ECO:0000256" key="4">
    <source>
        <dbReference type="ARBA" id="ARBA00022679"/>
    </source>
</evidence>
<dbReference type="PANTHER" id="PTHR43816">
    <property type="entry name" value="NICOTINAMIDE PHOSPHORIBOSYLTRANSFERASE"/>
    <property type="match status" value="1"/>
</dbReference>
<dbReference type="InterPro" id="IPR016471">
    <property type="entry name" value="Nicotinamide_PRibTrfase"/>
</dbReference>
<dbReference type="InterPro" id="IPR036068">
    <property type="entry name" value="Nicotinate_pribotase-like_C"/>
</dbReference>
<evidence type="ECO:0000256" key="2">
    <source>
        <dbReference type="ARBA" id="ARBA00022642"/>
    </source>
</evidence>
<dbReference type="PANTHER" id="PTHR43816:SF1">
    <property type="entry name" value="NICOTINAMIDE PHOSPHORIBOSYLTRANSFERASE"/>
    <property type="match status" value="1"/>
</dbReference>
<dbReference type="EMBL" id="FNFH01000004">
    <property type="protein sequence ID" value="SDK45653.1"/>
    <property type="molecule type" value="Genomic_DNA"/>
</dbReference>
<feature type="binding site" evidence="9">
    <location>
        <position position="201"/>
    </location>
    <ligand>
        <name>diphosphate</name>
        <dbReference type="ChEBI" id="CHEBI:33019"/>
    </ligand>
</feature>
<comment type="similarity">
    <text evidence="1">Belongs to the NAPRTase family.</text>
</comment>
<dbReference type="EC" id="2.4.2.12" evidence="6"/>